<feature type="transmembrane region" description="Helical" evidence="1">
    <location>
        <begin position="12"/>
        <end position="30"/>
    </location>
</feature>
<dbReference type="AlphaFoldDB" id="A0A1I5Y7K9"/>
<evidence type="ECO:0000313" key="3">
    <source>
        <dbReference type="Proteomes" id="UP000199136"/>
    </source>
</evidence>
<evidence type="ECO:0000313" key="2">
    <source>
        <dbReference type="EMBL" id="SFQ40153.1"/>
    </source>
</evidence>
<feature type="transmembrane region" description="Helical" evidence="1">
    <location>
        <begin position="189"/>
        <end position="206"/>
    </location>
</feature>
<feature type="transmembrane region" description="Helical" evidence="1">
    <location>
        <begin position="94"/>
        <end position="110"/>
    </location>
</feature>
<gene>
    <name evidence="2" type="ORF">SAMN04488506_1804</name>
</gene>
<proteinExistence type="predicted"/>
<dbReference type="STRING" id="82801.SAMN04488506_1804"/>
<keyword evidence="1" id="KW-1133">Transmembrane helix</keyword>
<feature type="transmembrane region" description="Helical" evidence="1">
    <location>
        <begin position="155"/>
        <end position="177"/>
    </location>
</feature>
<evidence type="ECO:0008006" key="4">
    <source>
        <dbReference type="Google" id="ProtNLM"/>
    </source>
</evidence>
<dbReference type="PANTHER" id="PTHR33802:SF1">
    <property type="entry name" value="XK-RELATED PROTEIN"/>
    <property type="match status" value="1"/>
</dbReference>
<dbReference type="PANTHER" id="PTHR33802">
    <property type="entry name" value="SI:CH211-161H7.5-RELATED"/>
    <property type="match status" value="1"/>
</dbReference>
<accession>A0A1I5Y7K9</accession>
<feature type="transmembrane region" description="Helical" evidence="1">
    <location>
        <begin position="116"/>
        <end position="134"/>
    </location>
</feature>
<dbReference type="Proteomes" id="UP000199136">
    <property type="component" value="Unassembled WGS sequence"/>
</dbReference>
<dbReference type="Gene3D" id="1.20.1260.100">
    <property type="entry name" value="TspO/MBR protein"/>
    <property type="match status" value="1"/>
</dbReference>
<keyword evidence="1" id="KW-0812">Transmembrane</keyword>
<feature type="transmembrane region" description="Helical" evidence="1">
    <location>
        <begin position="211"/>
        <end position="229"/>
    </location>
</feature>
<dbReference type="RefSeq" id="WP_244887683.1">
    <property type="nucleotide sequence ID" value="NZ_FOXW01000007.1"/>
</dbReference>
<reference evidence="2 3" key="1">
    <citation type="submission" date="2016-10" db="EMBL/GenBank/DDBJ databases">
        <authorList>
            <person name="de Groot N.N."/>
        </authorList>
    </citation>
    <scope>NUCLEOTIDE SEQUENCE [LARGE SCALE GENOMIC DNA]</scope>
    <source>
        <strain evidence="2 3">DSM 20581</strain>
    </source>
</reference>
<name>A0A1I5Y7K9_9LACT</name>
<dbReference type="InterPro" id="IPR038330">
    <property type="entry name" value="TspO/MBR-related_sf"/>
</dbReference>
<evidence type="ECO:0000256" key="1">
    <source>
        <dbReference type="SAM" id="Phobius"/>
    </source>
</evidence>
<sequence length="271" mass="30076">MMTNRRQARSIVNYLVVLAYLAMIGTNALANILPINGITTGEVSDSYPNLFAPAGLTFSIWGVIYFLLAGYAVYQLVVVQRGKRPPSADWLKKIGILFILSSLANISWILAWHYRFIGLSTILIASLLVCLILINQSITQTHLSKLDKIFIRLPFSIYFGWITVATIANVTTLLVDWNWNGWGLSGETWTIIILIVGVLIGITTMLTNKDIVYGLTLLWAYFGIGYKHLSASGFDGDYPLIIATVAGTMVALAASGIYLLVLRKKRAKQYY</sequence>
<dbReference type="EMBL" id="FOXW01000007">
    <property type="protein sequence ID" value="SFQ40153.1"/>
    <property type="molecule type" value="Genomic_DNA"/>
</dbReference>
<keyword evidence="3" id="KW-1185">Reference proteome</keyword>
<keyword evidence="1" id="KW-0472">Membrane</keyword>
<feature type="transmembrane region" description="Helical" evidence="1">
    <location>
        <begin position="241"/>
        <end position="261"/>
    </location>
</feature>
<feature type="transmembrane region" description="Helical" evidence="1">
    <location>
        <begin position="50"/>
        <end position="74"/>
    </location>
</feature>
<organism evidence="2 3">
    <name type="scientific">Desemzia incerta</name>
    <dbReference type="NCBI Taxonomy" id="82801"/>
    <lineage>
        <taxon>Bacteria</taxon>
        <taxon>Bacillati</taxon>
        <taxon>Bacillota</taxon>
        <taxon>Bacilli</taxon>
        <taxon>Lactobacillales</taxon>
        <taxon>Carnobacteriaceae</taxon>
        <taxon>Desemzia</taxon>
    </lineage>
</organism>
<protein>
    <recommendedName>
        <fullName evidence="4">TspO and MBR related proteins</fullName>
    </recommendedName>
</protein>